<name>A0A1I3YIU4_9GAMM</name>
<protein>
    <recommendedName>
        <fullName evidence="4">MxaH protein</fullName>
    </recommendedName>
</protein>
<evidence type="ECO:0000313" key="3">
    <source>
        <dbReference type="Proteomes" id="UP000198924"/>
    </source>
</evidence>
<dbReference type="OrthoDB" id="5609383at2"/>
<evidence type="ECO:0000256" key="1">
    <source>
        <dbReference type="SAM" id="SignalP"/>
    </source>
</evidence>
<keyword evidence="1" id="KW-0732">Signal</keyword>
<dbReference type="STRING" id="45496.SAMN04488079_10894"/>
<dbReference type="PROSITE" id="PS51257">
    <property type="entry name" value="PROKAR_LIPOPROTEIN"/>
    <property type="match status" value="1"/>
</dbReference>
<feature type="signal peptide" evidence="1">
    <location>
        <begin position="1"/>
        <end position="21"/>
    </location>
</feature>
<sequence length="164" mass="18749">MKIRIPFILCLVFIGLLSACGDNEEEYDLTASDSTVPSPLEKDDIPKWLEPYDSLAPEDWLILRSAAALRGEVTDREHRIEILQHASHHFRESPRMIANRAVQLEDMLLEIGIEESAVSLIDMFTHLPTEGTPHNFSAYCQYYFNIRAKGYHQGYALTQLSKLK</sequence>
<reference evidence="3" key="1">
    <citation type="submission" date="2016-10" db="EMBL/GenBank/DDBJ databases">
        <authorList>
            <person name="Varghese N."/>
            <person name="Submissions S."/>
        </authorList>
    </citation>
    <scope>NUCLEOTIDE SEQUENCE [LARGE SCALE GENOMIC DNA]</scope>
    <source>
        <strain evidence="3">DSM 11578</strain>
    </source>
</reference>
<accession>A0A1I3YIU4</accession>
<dbReference type="AlphaFoldDB" id="A0A1I3YIU4"/>
<evidence type="ECO:0000313" key="2">
    <source>
        <dbReference type="EMBL" id="SFK31847.1"/>
    </source>
</evidence>
<keyword evidence="3" id="KW-1185">Reference proteome</keyword>
<gene>
    <name evidence="2" type="ORF">SAMN04488079_10894</name>
</gene>
<dbReference type="EMBL" id="FOSH01000008">
    <property type="protein sequence ID" value="SFK31847.1"/>
    <property type="molecule type" value="Genomic_DNA"/>
</dbReference>
<evidence type="ECO:0008006" key="4">
    <source>
        <dbReference type="Google" id="ProtNLM"/>
    </source>
</evidence>
<dbReference type="RefSeq" id="WP_091713450.1">
    <property type="nucleotide sequence ID" value="NZ_FOSH01000008.1"/>
</dbReference>
<organism evidence="2 3">
    <name type="scientific">Methylophaga sulfidovorans</name>
    <dbReference type="NCBI Taxonomy" id="45496"/>
    <lineage>
        <taxon>Bacteria</taxon>
        <taxon>Pseudomonadati</taxon>
        <taxon>Pseudomonadota</taxon>
        <taxon>Gammaproteobacteria</taxon>
        <taxon>Thiotrichales</taxon>
        <taxon>Piscirickettsiaceae</taxon>
        <taxon>Methylophaga</taxon>
    </lineage>
</organism>
<feature type="chain" id="PRO_5011481703" description="MxaH protein" evidence="1">
    <location>
        <begin position="22"/>
        <end position="164"/>
    </location>
</feature>
<proteinExistence type="predicted"/>
<dbReference type="Proteomes" id="UP000198924">
    <property type="component" value="Unassembled WGS sequence"/>
</dbReference>